<evidence type="ECO:0000259" key="9">
    <source>
        <dbReference type="Pfam" id="PF01225"/>
    </source>
</evidence>
<keyword evidence="13" id="KW-1185">Reference proteome</keyword>
<dbReference type="GO" id="GO:0008360">
    <property type="term" value="P:regulation of cell shape"/>
    <property type="evidence" value="ECO:0007669"/>
    <property type="project" value="UniProtKB-KW"/>
</dbReference>
<dbReference type="SUPFAM" id="SSF53623">
    <property type="entry name" value="MurD-like peptide ligases, catalytic domain"/>
    <property type="match status" value="1"/>
</dbReference>
<keyword evidence="3" id="KW-0547">Nucleotide-binding</keyword>
<dbReference type="InterPro" id="IPR036615">
    <property type="entry name" value="Mur_ligase_C_dom_sf"/>
</dbReference>
<dbReference type="GO" id="GO:0051301">
    <property type="term" value="P:cell division"/>
    <property type="evidence" value="ECO:0007669"/>
    <property type="project" value="UniProtKB-KW"/>
</dbReference>
<dbReference type="Gene3D" id="3.90.190.20">
    <property type="entry name" value="Mur ligase, C-terminal domain"/>
    <property type="match status" value="1"/>
</dbReference>
<keyword evidence="4" id="KW-0067">ATP-binding</keyword>
<evidence type="ECO:0000256" key="2">
    <source>
        <dbReference type="ARBA" id="ARBA00022618"/>
    </source>
</evidence>
<evidence type="ECO:0000259" key="10">
    <source>
        <dbReference type="Pfam" id="PF02875"/>
    </source>
</evidence>
<comment type="caution">
    <text evidence="12">The sequence shown here is derived from an EMBL/GenBank/DDBJ whole genome shotgun (WGS) entry which is preliminary data.</text>
</comment>
<dbReference type="Proteomes" id="UP001151081">
    <property type="component" value="Unassembled WGS sequence"/>
</dbReference>
<dbReference type="EMBL" id="JAGTJJ010000002">
    <property type="protein sequence ID" value="MDC3979952.1"/>
    <property type="molecule type" value="Genomic_DNA"/>
</dbReference>
<dbReference type="GO" id="GO:0071555">
    <property type="term" value="P:cell wall organization"/>
    <property type="evidence" value="ECO:0007669"/>
    <property type="project" value="UniProtKB-KW"/>
</dbReference>
<evidence type="ECO:0000259" key="11">
    <source>
        <dbReference type="Pfam" id="PF08245"/>
    </source>
</evidence>
<protein>
    <submittedName>
        <fullName evidence="12">UDP-N-acetylmuramate:L-alanyl-gamma-D-glutamyl-meso-diaminopimelate ligase</fullName>
    </submittedName>
</protein>
<dbReference type="InterPro" id="IPR013221">
    <property type="entry name" value="Mur_ligase_cen"/>
</dbReference>
<dbReference type="Pfam" id="PF08245">
    <property type="entry name" value="Mur_ligase_M"/>
    <property type="match status" value="1"/>
</dbReference>
<organism evidence="12 13">
    <name type="scientific">Polyangium jinanense</name>
    <dbReference type="NCBI Taxonomy" id="2829994"/>
    <lineage>
        <taxon>Bacteria</taxon>
        <taxon>Pseudomonadati</taxon>
        <taxon>Myxococcota</taxon>
        <taxon>Polyangia</taxon>
        <taxon>Polyangiales</taxon>
        <taxon>Polyangiaceae</taxon>
        <taxon>Polyangium</taxon>
    </lineage>
</organism>
<evidence type="ECO:0000256" key="8">
    <source>
        <dbReference type="ARBA" id="ARBA00023316"/>
    </source>
</evidence>
<reference evidence="12 13" key="1">
    <citation type="submission" date="2021-04" db="EMBL/GenBank/DDBJ databases">
        <title>Genome analysis of Polyangium sp.</title>
        <authorList>
            <person name="Li Y."/>
            <person name="Wang J."/>
        </authorList>
    </citation>
    <scope>NUCLEOTIDE SEQUENCE [LARGE SCALE GENOMIC DNA]</scope>
    <source>
        <strain evidence="12 13">SDU14</strain>
    </source>
</reference>
<dbReference type="SUPFAM" id="SSF53244">
    <property type="entry name" value="MurD-like peptide ligases, peptide-binding domain"/>
    <property type="match status" value="1"/>
</dbReference>
<accession>A0A9X3WXJ9</accession>
<evidence type="ECO:0000256" key="7">
    <source>
        <dbReference type="ARBA" id="ARBA00023306"/>
    </source>
</evidence>
<evidence type="ECO:0000313" key="12">
    <source>
        <dbReference type="EMBL" id="MDC3979952.1"/>
    </source>
</evidence>
<sequence length="489" mass="52374">MHVHLVGVAGTGMGALAGLFKASGHDVSGSDVAFYPPMGPALERWGIRLMEGFDPKHLEPRPDLVVIGNVCRPTNPEARAALDSGVPTKSMPHALAELLLAHRSPLVVGGTHGKTTTSALCAWLLHEAGRDPGFLIGGLPKNFDASFRVPGDVARGGRLPLVTGEGMSRRKTPFVVEGDEYDTAFFEKTPKFWHYRPEVAILTSIEHDHIDIYPDEASYLAAFRGFVERVPESGLIVAAAADPRVVDVVRASARAEVAWFALEGDDTHGQPPHWLAAPAEVDENGQSFDLYAGGVYAGRAALTIPGRHNIRNALAAAAAVAQGFGVPLSTVLSALATFQGVRRRQDLLYEVRGVRVYDDFAHHPTAVDETLRALRARHTRGALYAVFEPRSATACRALHQEQYASSFDAADVIVLAPLGRPEIPEAERLDLRALATALEARGKRALTPASVDEIVTLLARDARAGDTIALLSNGAFGGIYDKLRGALAP</sequence>
<proteinExistence type="predicted"/>
<evidence type="ECO:0000313" key="13">
    <source>
        <dbReference type="Proteomes" id="UP001151081"/>
    </source>
</evidence>
<feature type="domain" description="Mur ligase C-terminal" evidence="10">
    <location>
        <begin position="343"/>
        <end position="473"/>
    </location>
</feature>
<dbReference type="GO" id="GO:0009252">
    <property type="term" value="P:peptidoglycan biosynthetic process"/>
    <property type="evidence" value="ECO:0007669"/>
    <property type="project" value="UniProtKB-KW"/>
</dbReference>
<feature type="domain" description="Mur ligase N-terminal catalytic" evidence="9">
    <location>
        <begin position="2"/>
        <end position="102"/>
    </location>
</feature>
<name>A0A9X3WXJ9_9BACT</name>
<dbReference type="PANTHER" id="PTHR43445:SF5">
    <property type="entry name" value="UDP-N-ACETYLMURAMATE--L-ALANYL-GAMMA-D-GLUTAMYL-MESO-2,6-DIAMINOHEPTANDIOATE LIGASE"/>
    <property type="match status" value="1"/>
</dbReference>
<keyword evidence="8" id="KW-0961">Cell wall biogenesis/degradation</keyword>
<dbReference type="AlphaFoldDB" id="A0A9X3WXJ9"/>
<dbReference type="InterPro" id="IPR036565">
    <property type="entry name" value="Mur-like_cat_sf"/>
</dbReference>
<keyword evidence="6" id="KW-0573">Peptidoglycan synthesis</keyword>
<keyword evidence="5" id="KW-0133">Cell shape</keyword>
<evidence type="ECO:0000256" key="5">
    <source>
        <dbReference type="ARBA" id="ARBA00022960"/>
    </source>
</evidence>
<dbReference type="GO" id="GO:0016881">
    <property type="term" value="F:acid-amino acid ligase activity"/>
    <property type="evidence" value="ECO:0007669"/>
    <property type="project" value="InterPro"/>
</dbReference>
<dbReference type="Pfam" id="PF01225">
    <property type="entry name" value="Mur_ligase"/>
    <property type="match status" value="1"/>
</dbReference>
<dbReference type="SUPFAM" id="SSF51984">
    <property type="entry name" value="MurCD N-terminal domain"/>
    <property type="match status" value="1"/>
</dbReference>
<dbReference type="Gene3D" id="3.40.50.720">
    <property type="entry name" value="NAD(P)-binding Rossmann-like Domain"/>
    <property type="match status" value="1"/>
</dbReference>
<keyword evidence="1 12" id="KW-0436">Ligase</keyword>
<dbReference type="Pfam" id="PF02875">
    <property type="entry name" value="Mur_ligase_C"/>
    <property type="match status" value="1"/>
</dbReference>
<keyword evidence="2" id="KW-0132">Cell division</keyword>
<dbReference type="InterPro" id="IPR004101">
    <property type="entry name" value="Mur_ligase_C"/>
</dbReference>
<feature type="domain" description="Mur ligase central" evidence="11">
    <location>
        <begin position="108"/>
        <end position="320"/>
    </location>
</feature>
<evidence type="ECO:0000256" key="1">
    <source>
        <dbReference type="ARBA" id="ARBA00022598"/>
    </source>
</evidence>
<dbReference type="InterPro" id="IPR000713">
    <property type="entry name" value="Mur_ligase_N"/>
</dbReference>
<dbReference type="InterPro" id="IPR050061">
    <property type="entry name" value="MurCDEF_pg_biosynth"/>
</dbReference>
<keyword evidence="7" id="KW-0131">Cell cycle</keyword>
<dbReference type="GO" id="GO:0005524">
    <property type="term" value="F:ATP binding"/>
    <property type="evidence" value="ECO:0007669"/>
    <property type="project" value="UniProtKB-KW"/>
</dbReference>
<dbReference type="Gene3D" id="3.40.1190.10">
    <property type="entry name" value="Mur-like, catalytic domain"/>
    <property type="match status" value="1"/>
</dbReference>
<gene>
    <name evidence="12" type="ORF">KEG57_05535</name>
</gene>
<evidence type="ECO:0000256" key="6">
    <source>
        <dbReference type="ARBA" id="ARBA00022984"/>
    </source>
</evidence>
<dbReference type="RefSeq" id="WP_272416987.1">
    <property type="nucleotide sequence ID" value="NZ_JAGTJJ010000002.1"/>
</dbReference>
<dbReference type="PANTHER" id="PTHR43445">
    <property type="entry name" value="UDP-N-ACETYLMURAMATE--L-ALANINE LIGASE-RELATED"/>
    <property type="match status" value="1"/>
</dbReference>
<evidence type="ECO:0000256" key="4">
    <source>
        <dbReference type="ARBA" id="ARBA00022840"/>
    </source>
</evidence>
<evidence type="ECO:0000256" key="3">
    <source>
        <dbReference type="ARBA" id="ARBA00022741"/>
    </source>
</evidence>